<keyword evidence="1" id="KW-0812">Transmembrane</keyword>
<dbReference type="Proteomes" id="UP000614490">
    <property type="component" value="Unassembled WGS sequence"/>
</dbReference>
<dbReference type="EMBL" id="JADZSC010000003">
    <property type="protein sequence ID" value="MBH0231425.1"/>
    <property type="molecule type" value="Genomic_DNA"/>
</dbReference>
<reference evidence="2 3" key="1">
    <citation type="journal article" date="2005" name="Int. J. Syst. Evol. Microbiol.">
        <title>Halobacillus yeomjeoni sp. nov., isolated from a marine solar saltern in Korea.</title>
        <authorList>
            <person name="Yoon J.H."/>
            <person name="Kang S.J."/>
            <person name="Lee C.H."/>
            <person name="Oh H.W."/>
            <person name="Oh T.K."/>
        </authorList>
    </citation>
    <scope>NUCLEOTIDE SEQUENCE [LARGE SCALE GENOMIC DNA]</scope>
    <source>
        <strain evidence="2 3">KCTC 3957</strain>
    </source>
</reference>
<organism evidence="2 3">
    <name type="scientific">Halobacillus yeomjeoni</name>
    <dbReference type="NCBI Taxonomy" id="311194"/>
    <lineage>
        <taxon>Bacteria</taxon>
        <taxon>Bacillati</taxon>
        <taxon>Bacillota</taxon>
        <taxon>Bacilli</taxon>
        <taxon>Bacillales</taxon>
        <taxon>Bacillaceae</taxon>
        <taxon>Halobacillus</taxon>
    </lineage>
</organism>
<keyword evidence="1" id="KW-0472">Membrane</keyword>
<name>A0A931HXD5_9BACI</name>
<comment type="caution">
    <text evidence="2">The sequence shown here is derived from an EMBL/GenBank/DDBJ whole genome shotgun (WGS) entry which is preliminary data.</text>
</comment>
<accession>A0A931HXD5</accession>
<dbReference type="AlphaFoldDB" id="A0A931HXD5"/>
<dbReference type="RefSeq" id="WP_197318050.1">
    <property type="nucleotide sequence ID" value="NZ_JADZSC010000003.1"/>
</dbReference>
<feature type="transmembrane region" description="Helical" evidence="1">
    <location>
        <begin position="9"/>
        <end position="28"/>
    </location>
</feature>
<proteinExistence type="predicted"/>
<keyword evidence="3" id="KW-1185">Reference proteome</keyword>
<protein>
    <submittedName>
        <fullName evidence="2">Uncharacterized protein</fullName>
    </submittedName>
</protein>
<evidence type="ECO:0000256" key="1">
    <source>
        <dbReference type="SAM" id="Phobius"/>
    </source>
</evidence>
<evidence type="ECO:0000313" key="3">
    <source>
        <dbReference type="Proteomes" id="UP000614490"/>
    </source>
</evidence>
<gene>
    <name evidence="2" type="ORF">H0267_14455</name>
</gene>
<evidence type="ECO:0000313" key="2">
    <source>
        <dbReference type="EMBL" id="MBH0231425.1"/>
    </source>
</evidence>
<keyword evidence="1" id="KW-1133">Transmembrane helix</keyword>
<sequence length="194" mass="23003">MRQKLLKGSLWVAGVVVLTLSIFSYIYYYQDVQEEKKEWKSFVNHFYFSVERSIRSIDAMVEHKPQDEVLKEHIKRLNQELLKADVILEDGNYYVNDLITKTNYFQDLTLFLYGINLRGDIDAEVPPLAEDDRLDEQELKLLRTLKGHLSEAKREMYSKETGQENPDMTISAFNQIVERHLDRFPNEIYLDVYK</sequence>